<feature type="region of interest" description="Disordered" evidence="1">
    <location>
        <begin position="299"/>
        <end position="399"/>
    </location>
</feature>
<evidence type="ECO:0000313" key="2">
    <source>
        <dbReference type="EMBL" id="PWN45745.1"/>
    </source>
</evidence>
<feature type="compositionally biased region" description="Basic and acidic residues" evidence="1">
    <location>
        <begin position="443"/>
        <end position="466"/>
    </location>
</feature>
<dbReference type="GeneID" id="37034773"/>
<feature type="compositionally biased region" description="Low complexity" evidence="1">
    <location>
        <begin position="478"/>
        <end position="491"/>
    </location>
</feature>
<dbReference type="Proteomes" id="UP000245783">
    <property type="component" value="Unassembled WGS sequence"/>
</dbReference>
<protein>
    <submittedName>
        <fullName evidence="2">Uncharacterized protein</fullName>
    </submittedName>
</protein>
<dbReference type="RefSeq" id="XP_025372905.1">
    <property type="nucleotide sequence ID" value="XM_025512903.1"/>
</dbReference>
<feature type="compositionally biased region" description="Basic and acidic residues" evidence="1">
    <location>
        <begin position="370"/>
        <end position="379"/>
    </location>
</feature>
<keyword evidence="3" id="KW-1185">Reference proteome</keyword>
<organism evidence="2 3">
    <name type="scientific">Ceraceosorus guamensis</name>
    <dbReference type="NCBI Taxonomy" id="1522189"/>
    <lineage>
        <taxon>Eukaryota</taxon>
        <taxon>Fungi</taxon>
        <taxon>Dikarya</taxon>
        <taxon>Basidiomycota</taxon>
        <taxon>Ustilaginomycotina</taxon>
        <taxon>Exobasidiomycetes</taxon>
        <taxon>Ceraceosorales</taxon>
        <taxon>Ceraceosoraceae</taxon>
        <taxon>Ceraceosorus</taxon>
    </lineage>
</organism>
<name>A0A316WEB0_9BASI</name>
<dbReference type="AlphaFoldDB" id="A0A316WEB0"/>
<accession>A0A316WEB0</accession>
<dbReference type="InParanoid" id="A0A316WEB0"/>
<evidence type="ECO:0000313" key="3">
    <source>
        <dbReference type="Proteomes" id="UP000245783"/>
    </source>
</evidence>
<sequence>MSAQEQHPHGSRAGLVNARLSDEDLISVIAGLVMPSTPDSTQPERLPKRRKLSRMWSPLQEKHFNSAHSTGQTMNAKQGNASEVTSRLAVDMQRLSTTWCAEPKERRQEPTLRKRISGGLLKSPRLGVREHSEPARESVCRSSSSQWLLVDKDGAFSNVPDHLSSTSQERCGAKDEKEWCIIDASEFGPSEQRRSKRQTSTRSTPLVVPTVMLTSSSHDSLSEEKTCDALDTSRWYMSNYNPLSDLLHPSEATSPHPRTYTREIARVPRNAQAWAESNSSKHDEPRLADFGDGEVFLLGTQHPQRAQRSSAREDDGKPRRRRGSKRRAAEGEVTLSGSTGKPALASLASASREKVRIEGSGRGNAGQDSSKLENEHEQAKLQATLSERGRRRRHYATDRTVLRKLNDERAILGIGRPGMSKADESHNRGDGSALLTTEQARPVNEDHVSSPQALEHEATSGRERQLEPASSMVPIRESSLPSGPPSSDGAA</sequence>
<reference evidence="2 3" key="1">
    <citation type="journal article" date="2018" name="Mol. Biol. Evol.">
        <title>Broad Genomic Sampling Reveals a Smut Pathogenic Ancestry of the Fungal Clade Ustilaginomycotina.</title>
        <authorList>
            <person name="Kijpornyongpan T."/>
            <person name="Mondo S.J."/>
            <person name="Barry K."/>
            <person name="Sandor L."/>
            <person name="Lee J."/>
            <person name="Lipzen A."/>
            <person name="Pangilinan J."/>
            <person name="LaButti K."/>
            <person name="Hainaut M."/>
            <person name="Henrissat B."/>
            <person name="Grigoriev I.V."/>
            <person name="Spatafora J.W."/>
            <person name="Aime M.C."/>
        </authorList>
    </citation>
    <scope>NUCLEOTIDE SEQUENCE [LARGE SCALE GENOMIC DNA]</scope>
    <source>
        <strain evidence="2 3">MCA 4658</strain>
    </source>
</reference>
<feature type="region of interest" description="Disordered" evidence="1">
    <location>
        <begin position="415"/>
        <end position="491"/>
    </location>
</feature>
<gene>
    <name evidence="2" type="ORF">IE81DRAFT_320046</name>
</gene>
<dbReference type="EMBL" id="KZ819354">
    <property type="protein sequence ID" value="PWN45745.1"/>
    <property type="molecule type" value="Genomic_DNA"/>
</dbReference>
<evidence type="ECO:0000256" key="1">
    <source>
        <dbReference type="SAM" id="MobiDB-lite"/>
    </source>
</evidence>
<proteinExistence type="predicted"/>